<evidence type="ECO:0000256" key="1">
    <source>
        <dbReference type="SAM" id="MobiDB-lite"/>
    </source>
</evidence>
<sequence length="489" mass="53691">TSLGGDFSDTPVGQDAAEVPADTSMPSRNPSTTRRRLRKPFSSFASAHIPEDVPAGASVPAAATTIPAGSSMDAAVRAVAALSSSIPTVTDKGKAPMVDDSFPADLLSEQEHVLKNLHDSQLREELAKNIHAEQEVKFARQQEELTQKAQVERVASSTEHGPGMSDQHDVTEENMNERLGMLLLRKRQELAEQSRVKPMTKTQQRDYMRDFVKNNSASVYNQGWTMRMVKALSIAQLRLEFEYIQQHPERSNLLNFRRSAFQPKPTLDAPSAKRTHQGAPQVPAASSQVPAGVPAAPSFPANVSVHAATSSTPADISVPAVSPAHNAAYVPAETVVHTVDDDDPLPYTPYAGWEIVPFPLGSIHAYHDMAGHTKHFTTLRELLYMVEKTDLQKLLGSVDELYQKEDPDTFALLFWRLYPRAQVHILETVDGWVIYMFVDVSYPLSAATLERMPKHGLEVPKMLVGGDLTMAEQLVGFIKAALLNAKSTV</sequence>
<dbReference type="AlphaFoldDB" id="A0A699L2Y0"/>
<keyword evidence="2" id="KW-0030">Aminoacyl-tRNA synthetase</keyword>
<evidence type="ECO:0000313" key="2">
    <source>
        <dbReference type="EMBL" id="GFB17259.1"/>
    </source>
</evidence>
<name>A0A699L2Y0_TANCI</name>
<dbReference type="EMBL" id="BKCJ010567804">
    <property type="protein sequence ID" value="GFB17259.1"/>
    <property type="molecule type" value="Genomic_DNA"/>
</dbReference>
<feature type="region of interest" description="Disordered" evidence="1">
    <location>
        <begin position="1"/>
        <end position="36"/>
    </location>
</feature>
<comment type="caution">
    <text evidence="2">The sequence shown here is derived from an EMBL/GenBank/DDBJ whole genome shotgun (WGS) entry which is preliminary data.</text>
</comment>
<feature type="region of interest" description="Disordered" evidence="1">
    <location>
        <begin position="264"/>
        <end position="293"/>
    </location>
</feature>
<reference evidence="2" key="1">
    <citation type="journal article" date="2019" name="Sci. Rep.">
        <title>Draft genome of Tanacetum cinerariifolium, the natural source of mosquito coil.</title>
        <authorList>
            <person name="Yamashiro T."/>
            <person name="Shiraishi A."/>
            <person name="Satake H."/>
            <person name="Nakayama K."/>
        </authorList>
    </citation>
    <scope>NUCLEOTIDE SEQUENCE</scope>
</reference>
<organism evidence="2">
    <name type="scientific">Tanacetum cinerariifolium</name>
    <name type="common">Dalmatian daisy</name>
    <name type="synonym">Chrysanthemum cinerariifolium</name>
    <dbReference type="NCBI Taxonomy" id="118510"/>
    <lineage>
        <taxon>Eukaryota</taxon>
        <taxon>Viridiplantae</taxon>
        <taxon>Streptophyta</taxon>
        <taxon>Embryophyta</taxon>
        <taxon>Tracheophyta</taxon>
        <taxon>Spermatophyta</taxon>
        <taxon>Magnoliopsida</taxon>
        <taxon>eudicotyledons</taxon>
        <taxon>Gunneridae</taxon>
        <taxon>Pentapetalae</taxon>
        <taxon>asterids</taxon>
        <taxon>campanulids</taxon>
        <taxon>Asterales</taxon>
        <taxon>Asteraceae</taxon>
        <taxon>Asteroideae</taxon>
        <taxon>Anthemideae</taxon>
        <taxon>Anthemidinae</taxon>
        <taxon>Tanacetum</taxon>
    </lineage>
</organism>
<feature type="non-terminal residue" evidence="2">
    <location>
        <position position="1"/>
    </location>
</feature>
<accession>A0A699L2Y0</accession>
<protein>
    <submittedName>
        <fullName evidence="2">Aminoacyl-tRNA synthetase, class 1a, anticodon-binding</fullName>
    </submittedName>
</protein>
<gene>
    <name evidence="2" type="ORF">Tci_689230</name>
</gene>
<proteinExistence type="predicted"/>
<keyword evidence="2" id="KW-0436">Ligase</keyword>
<dbReference type="GO" id="GO:0004812">
    <property type="term" value="F:aminoacyl-tRNA ligase activity"/>
    <property type="evidence" value="ECO:0007669"/>
    <property type="project" value="UniProtKB-KW"/>
</dbReference>